<dbReference type="EMBL" id="CAJVPT010007859">
    <property type="protein sequence ID" value="CAG8545739.1"/>
    <property type="molecule type" value="Genomic_DNA"/>
</dbReference>
<evidence type="ECO:0000313" key="1">
    <source>
        <dbReference type="EMBL" id="CAG8545739.1"/>
    </source>
</evidence>
<keyword evidence="2" id="KW-1185">Reference proteome</keyword>
<gene>
    <name evidence="1" type="ORF">ACOLOM_LOCUS4649</name>
</gene>
<evidence type="ECO:0000313" key="2">
    <source>
        <dbReference type="Proteomes" id="UP000789525"/>
    </source>
</evidence>
<dbReference type="Proteomes" id="UP000789525">
    <property type="component" value="Unassembled WGS sequence"/>
</dbReference>
<sequence length="461" mass="52119">MLLRNREVGAEQDVCRLGLGICTDLHCPNVPGVDRINVKISTNPEQFLRSCLKTFDLPARFQLRTSLNALKVPPVREPENRLWMPQELTNDADFHPSRQEKMVMASSAVLERWSSLVSVFGGLKDYPVLWARTTRDINPQAGRSTFQRTLNASTKHSEQTLTITLDLLISEKFAMSAKNHPPALRLPPEVLGNIMERVVAGGMNPFHLSHVCHYWREVINRIKNMWNHIQIKTARPSSKAVKPTLEHMIALLERSKGGPITVDIDYIPLEEICRVLEIIANYSVDIASLSLGIPTEDDYSNLVQTLDGLSFPILKNLAFGQIAQKDQVLRSALSLLSRTVEEGLELRIFSFPNAIIETIGQDSIAPRLKSLHLDFDEADGTVFLERHLDPMLFPTLEKVFCAGFVPILDYISASTIIDLEVEAFSCEVMEWKRFHFHYLPSSVERLTLSFVELQTPLLLKT</sequence>
<protein>
    <submittedName>
        <fullName evidence="1">14854_t:CDS:1</fullName>
    </submittedName>
</protein>
<reference evidence="1" key="1">
    <citation type="submission" date="2021-06" db="EMBL/GenBank/DDBJ databases">
        <authorList>
            <person name="Kallberg Y."/>
            <person name="Tangrot J."/>
            <person name="Rosling A."/>
        </authorList>
    </citation>
    <scope>NUCLEOTIDE SEQUENCE</scope>
    <source>
        <strain evidence="1">CL356</strain>
    </source>
</reference>
<comment type="caution">
    <text evidence="1">The sequence shown here is derived from an EMBL/GenBank/DDBJ whole genome shotgun (WGS) entry which is preliminary data.</text>
</comment>
<organism evidence="1 2">
    <name type="scientific">Acaulospora colombiana</name>
    <dbReference type="NCBI Taxonomy" id="27376"/>
    <lineage>
        <taxon>Eukaryota</taxon>
        <taxon>Fungi</taxon>
        <taxon>Fungi incertae sedis</taxon>
        <taxon>Mucoromycota</taxon>
        <taxon>Glomeromycotina</taxon>
        <taxon>Glomeromycetes</taxon>
        <taxon>Diversisporales</taxon>
        <taxon>Acaulosporaceae</taxon>
        <taxon>Acaulospora</taxon>
    </lineage>
</organism>
<name>A0ACA9LR14_9GLOM</name>
<accession>A0ACA9LR14</accession>
<proteinExistence type="predicted"/>